<dbReference type="InterPro" id="IPR029787">
    <property type="entry name" value="Nucleotide_cyclase"/>
</dbReference>
<dbReference type="SMART" id="SM00091">
    <property type="entry name" value="PAS"/>
    <property type="match status" value="2"/>
</dbReference>
<dbReference type="NCBIfam" id="TIGR00254">
    <property type="entry name" value="GGDEF"/>
    <property type="match status" value="1"/>
</dbReference>
<dbReference type="SMART" id="SM00448">
    <property type="entry name" value="REC"/>
    <property type="match status" value="1"/>
</dbReference>
<dbReference type="SUPFAM" id="SSF55785">
    <property type="entry name" value="PYP-like sensor domain (PAS domain)"/>
    <property type="match status" value="2"/>
</dbReference>
<feature type="domain" description="PAS" evidence="3">
    <location>
        <begin position="143"/>
        <end position="185"/>
    </location>
</feature>
<dbReference type="Gene3D" id="3.40.50.2300">
    <property type="match status" value="1"/>
</dbReference>
<evidence type="ECO:0000313" key="5">
    <source>
        <dbReference type="EMBL" id="PZO42193.1"/>
    </source>
</evidence>
<dbReference type="GO" id="GO:0006355">
    <property type="term" value="P:regulation of DNA-templated transcription"/>
    <property type="evidence" value="ECO:0007669"/>
    <property type="project" value="InterPro"/>
</dbReference>
<dbReference type="PROSITE" id="PS50887">
    <property type="entry name" value="GGDEF"/>
    <property type="match status" value="1"/>
</dbReference>
<dbReference type="Gene3D" id="3.30.450.20">
    <property type="entry name" value="PAS domain"/>
    <property type="match status" value="2"/>
</dbReference>
<accession>A0A2W4WAW8</accession>
<dbReference type="InterPro" id="IPR001789">
    <property type="entry name" value="Sig_transdc_resp-reg_receiver"/>
</dbReference>
<dbReference type="InterPro" id="IPR000014">
    <property type="entry name" value="PAS"/>
</dbReference>
<dbReference type="Pfam" id="PF00072">
    <property type="entry name" value="Response_reg"/>
    <property type="match status" value="1"/>
</dbReference>
<name>A0A2W4WAW8_9CYAN</name>
<dbReference type="CDD" id="cd00130">
    <property type="entry name" value="PAS"/>
    <property type="match status" value="1"/>
</dbReference>
<dbReference type="NCBIfam" id="TIGR00229">
    <property type="entry name" value="sensory_box"/>
    <property type="match status" value="1"/>
</dbReference>
<dbReference type="Proteomes" id="UP000249467">
    <property type="component" value="Unassembled WGS sequence"/>
</dbReference>
<feature type="domain" description="GGDEF" evidence="4">
    <location>
        <begin position="437"/>
        <end position="574"/>
    </location>
</feature>
<dbReference type="EMBL" id="QBML01000008">
    <property type="protein sequence ID" value="PZO42193.1"/>
    <property type="molecule type" value="Genomic_DNA"/>
</dbReference>
<dbReference type="GO" id="GO:0043709">
    <property type="term" value="P:cell adhesion involved in single-species biofilm formation"/>
    <property type="evidence" value="ECO:0007669"/>
    <property type="project" value="TreeGrafter"/>
</dbReference>
<dbReference type="Gene3D" id="3.30.70.270">
    <property type="match status" value="1"/>
</dbReference>
<evidence type="ECO:0000256" key="1">
    <source>
        <dbReference type="PROSITE-ProRule" id="PRU00169"/>
    </source>
</evidence>
<dbReference type="AlphaFoldDB" id="A0A2W4WAW8"/>
<dbReference type="Pfam" id="PF00989">
    <property type="entry name" value="PAS"/>
    <property type="match status" value="1"/>
</dbReference>
<feature type="modified residue" description="4-aspartylphosphate" evidence="1">
    <location>
        <position position="69"/>
    </location>
</feature>
<feature type="domain" description="PAS" evidence="3">
    <location>
        <begin position="265"/>
        <end position="313"/>
    </location>
</feature>
<protein>
    <recommendedName>
        <fullName evidence="7">REC domain-containing diguanylate cyclase</fullName>
    </recommendedName>
</protein>
<dbReference type="PANTHER" id="PTHR45138">
    <property type="entry name" value="REGULATORY COMPONENTS OF SENSORY TRANSDUCTION SYSTEM"/>
    <property type="match status" value="1"/>
</dbReference>
<dbReference type="GO" id="GO:0000160">
    <property type="term" value="P:phosphorelay signal transduction system"/>
    <property type="evidence" value="ECO:0007669"/>
    <property type="project" value="InterPro"/>
</dbReference>
<keyword evidence="1" id="KW-0597">Phosphoprotein</keyword>
<dbReference type="PROSITE" id="PS50112">
    <property type="entry name" value="PAS"/>
    <property type="match status" value="2"/>
</dbReference>
<evidence type="ECO:0000259" key="2">
    <source>
        <dbReference type="PROSITE" id="PS50110"/>
    </source>
</evidence>
<dbReference type="FunFam" id="3.30.70.270:FF:000001">
    <property type="entry name" value="Diguanylate cyclase domain protein"/>
    <property type="match status" value="1"/>
</dbReference>
<feature type="domain" description="Response regulatory" evidence="2">
    <location>
        <begin position="18"/>
        <end position="132"/>
    </location>
</feature>
<dbReference type="PANTHER" id="PTHR45138:SF9">
    <property type="entry name" value="DIGUANYLATE CYCLASE DGCM-RELATED"/>
    <property type="match status" value="1"/>
</dbReference>
<organism evidence="5 6">
    <name type="scientific">Pseudanabaena frigida</name>
    <dbReference type="NCBI Taxonomy" id="945775"/>
    <lineage>
        <taxon>Bacteria</taxon>
        <taxon>Bacillati</taxon>
        <taxon>Cyanobacteriota</taxon>
        <taxon>Cyanophyceae</taxon>
        <taxon>Pseudanabaenales</taxon>
        <taxon>Pseudanabaenaceae</taxon>
        <taxon>Pseudanabaena</taxon>
    </lineage>
</organism>
<dbReference type="SUPFAM" id="SSF52172">
    <property type="entry name" value="CheY-like"/>
    <property type="match status" value="1"/>
</dbReference>
<dbReference type="Pfam" id="PF00990">
    <property type="entry name" value="GGDEF"/>
    <property type="match status" value="1"/>
</dbReference>
<reference evidence="5 6" key="1">
    <citation type="submission" date="2018-04" db="EMBL/GenBank/DDBJ databases">
        <authorList>
            <person name="Go L.Y."/>
            <person name="Mitchell J.A."/>
        </authorList>
    </citation>
    <scope>NUCLEOTIDE SEQUENCE [LARGE SCALE GENOMIC DNA]</scope>
    <source>
        <strain evidence="5">ULC066bin1</strain>
    </source>
</reference>
<evidence type="ECO:0000313" key="6">
    <source>
        <dbReference type="Proteomes" id="UP000249467"/>
    </source>
</evidence>
<dbReference type="InterPro" id="IPR013767">
    <property type="entry name" value="PAS_fold"/>
</dbReference>
<dbReference type="GO" id="GO:0005886">
    <property type="term" value="C:plasma membrane"/>
    <property type="evidence" value="ECO:0007669"/>
    <property type="project" value="TreeGrafter"/>
</dbReference>
<dbReference type="InterPro" id="IPR035965">
    <property type="entry name" value="PAS-like_dom_sf"/>
</dbReference>
<dbReference type="GO" id="GO:1902201">
    <property type="term" value="P:negative regulation of bacterial-type flagellum-dependent cell motility"/>
    <property type="evidence" value="ECO:0007669"/>
    <property type="project" value="TreeGrafter"/>
</dbReference>
<sequence length="576" mass="64691">MTTTSNPDNPEPRLPTIKILFVEDDQIDCLAFNRTVKKLDLPYNYAIASSLTEAKKILSDQTFEIAILDYNLGDGVSSELFAILKSQNCPFIISTGSGDEGTAARLMSEGAYDYLIKDPDRNYLTVLPATVDKALSRKQAEDELELLTRAIQNVKDSIYISEMDGKLLFINDSLRELFGIGVKNVTACAIDILGIPQLTERMKLDPCKGTTCDAEIEITVELPYYQTFYGMLTESIIKNRNKRVRVGIIRNVTTLKRIELELQSSEERNRSVIASLAEGVVFHQADGKIISCNQSAEKILGLTADQIMGKTAIDFDWQTIHEDGSLFPAETHPALITLKTGERQSNVIMGICRKDLLTTWISINSQPLFHPNQEYPYAAVASFGDMTEQYQAQQILKQQAEYQRAITLTDGLTQVANRRRFDEKIQMEWQRLLREKAYLSLILLDIDYFKYYNDCYGHQSGDTCLIQVAQTAAKQLKRPADLFARYGGEEFVVVMPNTNLDGAIMVAESIQKAIRDLCIPHQDSKVSDVVTVSMGITCLIPTADLFVDGLIKMTDDALYQAKQQGRDRYSIAVPQR</sequence>
<dbReference type="InterPro" id="IPR043128">
    <property type="entry name" value="Rev_trsase/Diguanyl_cyclase"/>
</dbReference>
<dbReference type="GO" id="GO:0052621">
    <property type="term" value="F:diguanylate cyclase activity"/>
    <property type="evidence" value="ECO:0007669"/>
    <property type="project" value="TreeGrafter"/>
</dbReference>
<evidence type="ECO:0008006" key="7">
    <source>
        <dbReference type="Google" id="ProtNLM"/>
    </source>
</evidence>
<dbReference type="CDD" id="cd00156">
    <property type="entry name" value="REC"/>
    <property type="match status" value="1"/>
</dbReference>
<gene>
    <name evidence="5" type="ORF">DCF19_08100</name>
</gene>
<dbReference type="InterPro" id="IPR050469">
    <property type="entry name" value="Diguanylate_Cyclase"/>
</dbReference>
<dbReference type="InterPro" id="IPR000160">
    <property type="entry name" value="GGDEF_dom"/>
</dbReference>
<dbReference type="SMART" id="SM00267">
    <property type="entry name" value="GGDEF"/>
    <property type="match status" value="1"/>
</dbReference>
<proteinExistence type="predicted"/>
<dbReference type="InterPro" id="IPR011006">
    <property type="entry name" value="CheY-like_superfamily"/>
</dbReference>
<evidence type="ECO:0000259" key="3">
    <source>
        <dbReference type="PROSITE" id="PS50112"/>
    </source>
</evidence>
<dbReference type="SUPFAM" id="SSF55073">
    <property type="entry name" value="Nucleotide cyclase"/>
    <property type="match status" value="1"/>
</dbReference>
<dbReference type="CDD" id="cd01949">
    <property type="entry name" value="GGDEF"/>
    <property type="match status" value="1"/>
</dbReference>
<comment type="caution">
    <text evidence="5">The sequence shown here is derived from an EMBL/GenBank/DDBJ whole genome shotgun (WGS) entry which is preliminary data.</text>
</comment>
<reference evidence="5 6" key="2">
    <citation type="submission" date="2018-06" db="EMBL/GenBank/DDBJ databases">
        <title>Metagenomic assembly of (sub)arctic Cyanobacteria and their associated microbiome from non-axenic cultures.</title>
        <authorList>
            <person name="Baurain D."/>
        </authorList>
    </citation>
    <scope>NUCLEOTIDE SEQUENCE [LARGE SCALE GENOMIC DNA]</scope>
    <source>
        <strain evidence="5">ULC066bin1</strain>
    </source>
</reference>
<dbReference type="PROSITE" id="PS50110">
    <property type="entry name" value="RESPONSE_REGULATORY"/>
    <property type="match status" value="1"/>
</dbReference>
<evidence type="ECO:0000259" key="4">
    <source>
        <dbReference type="PROSITE" id="PS50887"/>
    </source>
</evidence>